<organism evidence="4 5">
    <name type="scientific">Photobacterium aquae</name>
    <dbReference type="NCBI Taxonomy" id="1195763"/>
    <lineage>
        <taxon>Bacteria</taxon>
        <taxon>Pseudomonadati</taxon>
        <taxon>Pseudomonadota</taxon>
        <taxon>Gammaproteobacteria</taxon>
        <taxon>Vibrionales</taxon>
        <taxon>Vibrionaceae</taxon>
        <taxon>Photobacterium</taxon>
    </lineage>
</organism>
<dbReference type="InterPro" id="IPR007374">
    <property type="entry name" value="ASCH_domain"/>
</dbReference>
<dbReference type="PANTHER" id="PTHR38088:SF2">
    <property type="entry name" value="UCP029143 FAMILY PROTEIN"/>
    <property type="match status" value="1"/>
</dbReference>
<comment type="similarity">
    <text evidence="2">Belongs to the N(4)-acetylcytidine amidohydrolase family.</text>
</comment>
<comment type="catalytic activity">
    <reaction evidence="2">
        <text>N(4)-acetylcytosine + H2O = cytosine + acetate + H(+)</text>
        <dbReference type="Rhea" id="RHEA:62940"/>
        <dbReference type="ChEBI" id="CHEBI:15377"/>
        <dbReference type="ChEBI" id="CHEBI:15378"/>
        <dbReference type="ChEBI" id="CHEBI:16040"/>
        <dbReference type="ChEBI" id="CHEBI:30089"/>
        <dbReference type="ChEBI" id="CHEBI:146134"/>
        <dbReference type="EC" id="3.5.1.135"/>
    </reaction>
</comment>
<feature type="active site" description="Proton acceptor" evidence="2">
    <location>
        <position position="22"/>
    </location>
</feature>
<feature type="domain" description="ASCH" evidence="3">
    <location>
        <begin position="7"/>
        <end position="105"/>
    </location>
</feature>
<evidence type="ECO:0000256" key="2">
    <source>
        <dbReference type="HAMAP-Rule" id="MF_00684"/>
    </source>
</evidence>
<comment type="catalytic activity">
    <reaction evidence="2">
        <text>N(4)-acetyl-2'-deoxycytidine + H2O = 2'-deoxycytidine + acetate + H(+)</text>
        <dbReference type="Rhea" id="RHEA:62936"/>
        <dbReference type="ChEBI" id="CHEBI:15377"/>
        <dbReference type="ChEBI" id="CHEBI:15378"/>
        <dbReference type="ChEBI" id="CHEBI:15698"/>
        <dbReference type="ChEBI" id="CHEBI:30089"/>
        <dbReference type="ChEBI" id="CHEBI:146133"/>
        <dbReference type="EC" id="3.5.1.135"/>
    </reaction>
</comment>
<dbReference type="PANTHER" id="PTHR38088">
    <property type="entry name" value="UCP029143 FAMILY PROTEIN"/>
    <property type="match status" value="1"/>
</dbReference>
<dbReference type="Proteomes" id="UP000036097">
    <property type="component" value="Unassembled WGS sequence"/>
</dbReference>
<dbReference type="PATRIC" id="fig|1195763.3.peg.34"/>
<dbReference type="STRING" id="1195763.ABT56_00155"/>
<sequence>MRNYELITFFERFEADIVAGRKTITIRDAAENHYKPGSTVDVGTFEDGRLFCRIEILSVEPVQFGELNAFHAEQENMTLPELKAVIKEIYPDIEELYVITYRKVD</sequence>
<dbReference type="RefSeq" id="WP_047876833.1">
    <property type="nucleotide sequence ID" value="NZ_LDOT01000001.1"/>
</dbReference>
<reference evidence="4 5" key="1">
    <citation type="submission" date="2015-05" db="EMBL/GenBank/DDBJ databases">
        <title>Photobacterium galathea sp. nov.</title>
        <authorList>
            <person name="Machado H."/>
            <person name="Gram L."/>
        </authorList>
    </citation>
    <scope>NUCLEOTIDE SEQUENCE [LARGE SCALE GENOMIC DNA]</scope>
    <source>
        <strain evidence="4 5">CGMCC 1.12159</strain>
    </source>
</reference>
<evidence type="ECO:0000259" key="3">
    <source>
        <dbReference type="SMART" id="SM01022"/>
    </source>
</evidence>
<comment type="catalytic activity">
    <reaction evidence="2">
        <text>N(4)-acetylcytidine + H2O = cytidine + acetate + H(+)</text>
        <dbReference type="Rhea" id="RHEA:62932"/>
        <dbReference type="ChEBI" id="CHEBI:15377"/>
        <dbReference type="ChEBI" id="CHEBI:15378"/>
        <dbReference type="ChEBI" id="CHEBI:17562"/>
        <dbReference type="ChEBI" id="CHEBI:30089"/>
        <dbReference type="ChEBI" id="CHEBI:70989"/>
        <dbReference type="EC" id="3.5.1.135"/>
    </reaction>
</comment>
<gene>
    <name evidence="4" type="ORF">ABT56_00155</name>
</gene>
<dbReference type="CDD" id="cd06552">
    <property type="entry name" value="ASCH_yqfb_like"/>
    <property type="match status" value="1"/>
</dbReference>
<keyword evidence="5" id="KW-1185">Reference proteome</keyword>
<dbReference type="HAMAP" id="MF_00684">
    <property type="entry name" value="ac4C_amidohydr"/>
    <property type="match status" value="1"/>
</dbReference>
<dbReference type="AlphaFoldDB" id="A0A0J1HCX2"/>
<evidence type="ECO:0000313" key="5">
    <source>
        <dbReference type="Proteomes" id="UP000036097"/>
    </source>
</evidence>
<dbReference type="InterPro" id="IPR008314">
    <property type="entry name" value="AC4CH"/>
</dbReference>
<name>A0A0J1HCX2_9GAMM</name>
<dbReference type="NCBIfam" id="NF003443">
    <property type="entry name" value="PRK04980.1"/>
    <property type="match status" value="1"/>
</dbReference>
<proteinExistence type="inferred from homology"/>
<dbReference type="EC" id="3.5.1.135" evidence="2"/>
<feature type="active site" description="Proton donor" evidence="2">
    <location>
        <position position="75"/>
    </location>
</feature>
<dbReference type="SUPFAM" id="SSF88697">
    <property type="entry name" value="PUA domain-like"/>
    <property type="match status" value="1"/>
</dbReference>
<comment type="function">
    <text evidence="2">Catalyzes the hydrolysis of N(4)-acetylcytidine (ac4C).</text>
</comment>
<comment type="caution">
    <text evidence="4">The sequence shown here is derived from an EMBL/GenBank/DDBJ whole genome shotgun (WGS) entry which is preliminary data.</text>
</comment>
<evidence type="ECO:0000256" key="1">
    <source>
        <dbReference type="ARBA" id="ARBA00022801"/>
    </source>
</evidence>
<dbReference type="OrthoDB" id="8590202at2"/>
<dbReference type="InterPro" id="IPR015947">
    <property type="entry name" value="PUA-like_sf"/>
</dbReference>
<accession>A0A0J1HCX2</accession>
<dbReference type="SMART" id="SM01022">
    <property type="entry name" value="ASCH"/>
    <property type="match status" value="1"/>
</dbReference>
<dbReference type="PIRSF" id="PIRSF029143">
    <property type="entry name" value="UCP029143"/>
    <property type="match status" value="1"/>
</dbReference>
<protein>
    <recommendedName>
        <fullName evidence="2">N(4)-acetylcytidine amidohydrolase</fullName>
        <shortName evidence="2">ac4C amidohydrolase</shortName>
        <ecNumber evidence="2">3.5.1.135</ecNumber>
    </recommendedName>
</protein>
<feature type="active site" description="Nucleophile" evidence="2">
    <location>
        <position position="25"/>
    </location>
</feature>
<dbReference type="GO" id="GO:0016813">
    <property type="term" value="F:hydrolase activity, acting on carbon-nitrogen (but not peptide) bonds, in linear amidines"/>
    <property type="evidence" value="ECO:0007669"/>
    <property type="project" value="UniProtKB-UniRule"/>
</dbReference>
<keyword evidence="1 2" id="KW-0378">Hydrolase</keyword>
<dbReference type="Pfam" id="PF04266">
    <property type="entry name" value="ASCH"/>
    <property type="match status" value="1"/>
</dbReference>
<dbReference type="GO" id="GO:0005829">
    <property type="term" value="C:cytosol"/>
    <property type="evidence" value="ECO:0007669"/>
    <property type="project" value="TreeGrafter"/>
</dbReference>
<dbReference type="Gene3D" id="2.30.130.30">
    <property type="entry name" value="Hypothetical protein"/>
    <property type="match status" value="1"/>
</dbReference>
<dbReference type="EMBL" id="LDOT01000001">
    <property type="protein sequence ID" value="KLV09544.1"/>
    <property type="molecule type" value="Genomic_DNA"/>
</dbReference>
<evidence type="ECO:0000313" key="4">
    <source>
        <dbReference type="EMBL" id="KLV09544.1"/>
    </source>
</evidence>